<keyword evidence="3" id="KW-1185">Reference proteome</keyword>
<feature type="compositionally biased region" description="Polar residues" evidence="1">
    <location>
        <begin position="939"/>
        <end position="966"/>
    </location>
</feature>
<reference evidence="2" key="1">
    <citation type="submission" date="2021-03" db="EMBL/GenBank/DDBJ databases">
        <title>Draft genome sequence of rust myrtle Austropuccinia psidii MF-1, a brazilian biotype.</title>
        <authorList>
            <person name="Quecine M.C."/>
            <person name="Pachon D.M.R."/>
            <person name="Bonatelli M.L."/>
            <person name="Correr F.H."/>
            <person name="Franceschini L.M."/>
            <person name="Leite T.F."/>
            <person name="Margarido G.R.A."/>
            <person name="Almeida C.A."/>
            <person name="Ferrarezi J.A."/>
            <person name="Labate C.A."/>
        </authorList>
    </citation>
    <scope>NUCLEOTIDE SEQUENCE</scope>
    <source>
        <strain evidence="2">MF-1</strain>
    </source>
</reference>
<feature type="compositionally biased region" description="Basic and acidic residues" evidence="1">
    <location>
        <begin position="1009"/>
        <end position="1025"/>
    </location>
</feature>
<gene>
    <name evidence="2" type="ORF">O181_031081</name>
</gene>
<protein>
    <submittedName>
        <fullName evidence="2">Uncharacterized protein</fullName>
    </submittedName>
</protein>
<name>A0A9Q3H4V0_9BASI</name>
<sequence length="1087" mass="122183">MILSIDSRSPSRNLFSSFPPSTLTNFNPCDLGCKIHLDSLKTSDILSSSNAKLRHVPSTWILQYCTSDLIIPQSSRPSNKTSSIPSVVQTIISSSHSDNCTLSSSYLFIIDLLLFPLSLHYSPFKSFLGILIILKNLKYPPQDLKLSFQLPTGLTHQFFHFLLATYHWNSYLTIYSRLILSHHSKLFPFSLLVYHLLPPILTHAFSSNFLSQLRFNPLCFYTLNNLPSTQAHHNRRSFDLVTPAPKLTQTLVHNSEAVFKLKSNPTLSSDLKLKTNQFDLTNSLSSNSQNLPSIQKLQNPTYPSNYLNHPQTEAAPLHVNQEHSSTYANTDHNHSNLLLKSKLHVSQKVPLKPKVSIPDRVTSYYEIRQFWVNQIKSFKTPSKPKRKILAKLQNPTPDFKLISTLNHPSNLLNPKETLTGKKVITEADSTKTTPKPLHIRPAIVPTFQQPPKVFSHNPTLLQDPPHLAHSDISSLKNTHLALNTKSSFKTIEKLKQNQLVHQIELLDPTFLSSVKEILKDKKLTNELSRKPTTKLVFRPSPIQPFAKNHPQRISQPALDFQPFKTSGALVSSSTLKDINHPNFLSHIKNHNSRANQYSLEIAIGPELHKQFVRLLQALGRAQADSLDKNQHSFKVFNFPPILKTEKAPLLGAKSEISTLASPLQSFTQANKQNILTIHFKGNSVFLHHPLFSQLVEYFKGPKSQLFTSFIIKKFDIAQGKSASAKPWFSASLNTPPKALISPGLKSLPSTSAHVVENARSQSYTQKLTDWVTFAAWQRTWGHSAFSAFQKITQFVTGFKSKVKVSIPAFVPEFLNSNFFRTEKNTQAALAKLNQMQPQKSSSSIRVIRELHVPKLLETPKNTKLTDGSFSQSSLNFKSNPVLPETRVINVPRLIQHDINQKASSERVFGNGMNEDLGKEKLLVSNHQNQPKNALQTKQLNEPNHQGDSSHLSSVSPERNTVSSTSAVPKGSSKPKSINELNSQSDVQQSPRDSPATPTSATSKGGNINSREKFPPIDTDFDKLEKPYGSSPRRPLVDGPKIMEKLPRPMKAILRWLPQLAKTVKSLARTIKRFLSMEYLIRTSRPPF</sequence>
<evidence type="ECO:0000313" key="3">
    <source>
        <dbReference type="Proteomes" id="UP000765509"/>
    </source>
</evidence>
<evidence type="ECO:0000313" key="2">
    <source>
        <dbReference type="EMBL" id="MBW0491366.1"/>
    </source>
</evidence>
<organism evidence="2 3">
    <name type="scientific">Austropuccinia psidii MF-1</name>
    <dbReference type="NCBI Taxonomy" id="1389203"/>
    <lineage>
        <taxon>Eukaryota</taxon>
        <taxon>Fungi</taxon>
        <taxon>Dikarya</taxon>
        <taxon>Basidiomycota</taxon>
        <taxon>Pucciniomycotina</taxon>
        <taxon>Pucciniomycetes</taxon>
        <taxon>Pucciniales</taxon>
        <taxon>Sphaerophragmiaceae</taxon>
        <taxon>Austropuccinia</taxon>
    </lineage>
</organism>
<comment type="caution">
    <text evidence="2">The sequence shown here is derived from an EMBL/GenBank/DDBJ whole genome shotgun (WGS) entry which is preliminary data.</text>
</comment>
<proteinExistence type="predicted"/>
<evidence type="ECO:0000256" key="1">
    <source>
        <dbReference type="SAM" id="MobiDB-lite"/>
    </source>
</evidence>
<dbReference type="EMBL" id="AVOT02011050">
    <property type="protein sequence ID" value="MBW0491366.1"/>
    <property type="molecule type" value="Genomic_DNA"/>
</dbReference>
<dbReference type="Proteomes" id="UP000765509">
    <property type="component" value="Unassembled WGS sequence"/>
</dbReference>
<accession>A0A9Q3H4V0</accession>
<feature type="region of interest" description="Disordered" evidence="1">
    <location>
        <begin position="939"/>
        <end position="1040"/>
    </location>
</feature>
<dbReference type="AlphaFoldDB" id="A0A9Q3H4V0"/>
<feature type="compositionally biased region" description="Polar residues" evidence="1">
    <location>
        <begin position="973"/>
        <end position="1008"/>
    </location>
</feature>